<protein>
    <recommendedName>
        <fullName evidence="2">Recombinase domain-containing protein</fullName>
    </recommendedName>
</protein>
<keyword evidence="4" id="KW-1185">Reference proteome</keyword>
<dbReference type="EMBL" id="VCDI01000016">
    <property type="protein sequence ID" value="TLU70514.1"/>
    <property type="molecule type" value="Genomic_DNA"/>
</dbReference>
<feature type="domain" description="Recombinase" evidence="2">
    <location>
        <begin position="3"/>
        <end position="37"/>
    </location>
</feature>
<gene>
    <name evidence="3" type="ORF">FE263_21555</name>
</gene>
<accession>A0A5R9IYF2</accession>
<dbReference type="AlphaFoldDB" id="A0A5R9IYF2"/>
<dbReference type="Pfam" id="PF07508">
    <property type="entry name" value="Recombinase"/>
    <property type="match status" value="1"/>
</dbReference>
<evidence type="ECO:0000313" key="3">
    <source>
        <dbReference type="EMBL" id="TLU70514.1"/>
    </source>
</evidence>
<sequence length="50" mass="5561">MRARGLTIQQIVTLLNARKVPRRDGKPWTKDSVTTAVQRGQRSTDQAGTP</sequence>
<feature type="compositionally biased region" description="Polar residues" evidence="1">
    <location>
        <begin position="31"/>
        <end position="50"/>
    </location>
</feature>
<reference evidence="3 4" key="1">
    <citation type="submission" date="2019-05" db="EMBL/GenBank/DDBJ databases">
        <authorList>
            <person name="Pankratov T."/>
            <person name="Grouzdev D."/>
        </authorList>
    </citation>
    <scope>NUCLEOTIDE SEQUENCE [LARGE SCALE GENOMIC DNA]</scope>
    <source>
        <strain evidence="3 4">KEBCLARHB70R</strain>
    </source>
</reference>
<proteinExistence type="predicted"/>
<comment type="caution">
    <text evidence="3">The sequence shown here is derived from an EMBL/GenBank/DDBJ whole genome shotgun (WGS) entry which is preliminary data.</text>
</comment>
<evidence type="ECO:0000259" key="2">
    <source>
        <dbReference type="Pfam" id="PF07508"/>
    </source>
</evidence>
<dbReference type="GO" id="GO:0000150">
    <property type="term" value="F:DNA strand exchange activity"/>
    <property type="evidence" value="ECO:0007669"/>
    <property type="project" value="InterPro"/>
</dbReference>
<dbReference type="GO" id="GO:0003677">
    <property type="term" value="F:DNA binding"/>
    <property type="evidence" value="ECO:0007669"/>
    <property type="project" value="InterPro"/>
</dbReference>
<evidence type="ECO:0000313" key="4">
    <source>
        <dbReference type="Proteomes" id="UP000305654"/>
    </source>
</evidence>
<feature type="region of interest" description="Disordered" evidence="1">
    <location>
        <begin position="22"/>
        <end position="50"/>
    </location>
</feature>
<organism evidence="3 4">
    <name type="scientific">Lichenicoccus roseus</name>
    <dbReference type="NCBI Taxonomy" id="2683649"/>
    <lineage>
        <taxon>Bacteria</taxon>
        <taxon>Pseudomonadati</taxon>
        <taxon>Pseudomonadota</taxon>
        <taxon>Alphaproteobacteria</taxon>
        <taxon>Acetobacterales</taxon>
        <taxon>Acetobacteraceae</taxon>
        <taxon>Lichenicoccus</taxon>
    </lineage>
</organism>
<dbReference type="Proteomes" id="UP000305654">
    <property type="component" value="Unassembled WGS sequence"/>
</dbReference>
<name>A0A5R9IYF2_9PROT</name>
<evidence type="ECO:0000256" key="1">
    <source>
        <dbReference type="SAM" id="MobiDB-lite"/>
    </source>
</evidence>
<dbReference type="InterPro" id="IPR011109">
    <property type="entry name" value="DNA_bind_recombinase_dom"/>
</dbReference>